<proteinExistence type="predicted"/>
<evidence type="ECO:0000256" key="1">
    <source>
        <dbReference type="SAM" id="MobiDB-lite"/>
    </source>
</evidence>
<comment type="caution">
    <text evidence="2">The sequence shown here is derived from an EMBL/GenBank/DDBJ whole genome shotgun (WGS) entry which is preliminary data.</text>
</comment>
<evidence type="ECO:0000313" key="3">
    <source>
        <dbReference type="Proteomes" id="UP000324222"/>
    </source>
</evidence>
<keyword evidence="3" id="KW-1185">Reference proteome</keyword>
<sequence length="93" mass="9991">MRTLLTAERKGAAGGVRDDDGNRNKCSSLQHARPLRRQASGARPTSLINLTKCAAPCIAIASLFPPLHPNQLLAALRMDEPSARGAARMYRAP</sequence>
<evidence type="ECO:0000313" key="2">
    <source>
        <dbReference type="EMBL" id="MPC78978.1"/>
    </source>
</evidence>
<dbReference type="EMBL" id="VSRR010049862">
    <property type="protein sequence ID" value="MPC78978.1"/>
    <property type="molecule type" value="Genomic_DNA"/>
</dbReference>
<name>A0A5B7IDN3_PORTR</name>
<dbReference type="Proteomes" id="UP000324222">
    <property type="component" value="Unassembled WGS sequence"/>
</dbReference>
<feature type="compositionally biased region" description="Basic and acidic residues" evidence="1">
    <location>
        <begin position="7"/>
        <end position="23"/>
    </location>
</feature>
<gene>
    <name evidence="2" type="ORF">E2C01_073488</name>
</gene>
<accession>A0A5B7IDN3</accession>
<organism evidence="2 3">
    <name type="scientific">Portunus trituberculatus</name>
    <name type="common">Swimming crab</name>
    <name type="synonym">Neptunus trituberculatus</name>
    <dbReference type="NCBI Taxonomy" id="210409"/>
    <lineage>
        <taxon>Eukaryota</taxon>
        <taxon>Metazoa</taxon>
        <taxon>Ecdysozoa</taxon>
        <taxon>Arthropoda</taxon>
        <taxon>Crustacea</taxon>
        <taxon>Multicrustacea</taxon>
        <taxon>Malacostraca</taxon>
        <taxon>Eumalacostraca</taxon>
        <taxon>Eucarida</taxon>
        <taxon>Decapoda</taxon>
        <taxon>Pleocyemata</taxon>
        <taxon>Brachyura</taxon>
        <taxon>Eubrachyura</taxon>
        <taxon>Portunoidea</taxon>
        <taxon>Portunidae</taxon>
        <taxon>Portuninae</taxon>
        <taxon>Portunus</taxon>
    </lineage>
</organism>
<reference evidence="2 3" key="1">
    <citation type="submission" date="2019-05" db="EMBL/GenBank/DDBJ databases">
        <title>Another draft genome of Portunus trituberculatus and its Hox gene families provides insights of decapod evolution.</title>
        <authorList>
            <person name="Jeong J.-H."/>
            <person name="Song I."/>
            <person name="Kim S."/>
            <person name="Choi T."/>
            <person name="Kim D."/>
            <person name="Ryu S."/>
            <person name="Kim W."/>
        </authorList>
    </citation>
    <scope>NUCLEOTIDE SEQUENCE [LARGE SCALE GENOMIC DNA]</scope>
    <source>
        <tissue evidence="2">Muscle</tissue>
    </source>
</reference>
<protein>
    <submittedName>
        <fullName evidence="2">Uncharacterized protein</fullName>
    </submittedName>
</protein>
<feature type="region of interest" description="Disordered" evidence="1">
    <location>
        <begin position="1"/>
        <end position="43"/>
    </location>
</feature>
<dbReference type="AlphaFoldDB" id="A0A5B7IDN3"/>